<gene>
    <name evidence="1" type="ORF">ABH15_04425</name>
</gene>
<comment type="caution">
    <text evidence="1">The sequence shown here is derived from an EMBL/GenBank/DDBJ whole genome shotgun (WGS) entry which is preliminary data.</text>
</comment>
<keyword evidence="2" id="KW-1185">Reference proteome</keyword>
<organism evidence="1 2">
    <name type="scientific">Methanoculleus taiwanensis</name>
    <dbReference type="NCBI Taxonomy" id="1550565"/>
    <lineage>
        <taxon>Archaea</taxon>
        <taxon>Methanobacteriati</taxon>
        <taxon>Methanobacteriota</taxon>
        <taxon>Stenosarchaea group</taxon>
        <taxon>Methanomicrobia</taxon>
        <taxon>Methanomicrobiales</taxon>
        <taxon>Methanomicrobiaceae</taxon>
        <taxon>Methanoculleus</taxon>
    </lineage>
</organism>
<reference evidence="1 2" key="1">
    <citation type="journal article" date="2015" name="Int. J. Syst. Evol. Microbiol.">
        <title>Methanoculleus taiwanensis sp. nov., a methanogen isolated from deep marine sediment at the deformation front area near Taiwan.</title>
        <authorList>
            <person name="Weng C.Y."/>
            <person name="Chen S.C."/>
            <person name="Lai M.C."/>
            <person name="Wu S.Y."/>
            <person name="Lin S."/>
            <person name="Yang T.F."/>
            <person name="Chen P.C."/>
        </authorList>
    </citation>
    <scope>NUCLEOTIDE SEQUENCE [LARGE SCALE GENOMIC DNA]</scope>
    <source>
        <strain evidence="1 2">CYW4</strain>
    </source>
</reference>
<protein>
    <submittedName>
        <fullName evidence="1">Uncharacterized protein</fullName>
    </submittedName>
</protein>
<accession>A0A498H6Z5</accession>
<sequence length="61" mass="6611">MPYLGGAALRCAAVSPGRPLRIRLPALKSACESSPVTASVESDQIGSEERTLQCRQWNMFC</sequence>
<dbReference type="EMBL" id="LHQS01000001">
    <property type="protein sequence ID" value="RXE57344.1"/>
    <property type="molecule type" value="Genomic_DNA"/>
</dbReference>
<dbReference type="AlphaFoldDB" id="A0A498H6Z5"/>
<name>A0A498H6Z5_9EURY</name>
<evidence type="ECO:0000313" key="1">
    <source>
        <dbReference type="EMBL" id="RXE57344.1"/>
    </source>
</evidence>
<proteinExistence type="predicted"/>
<evidence type="ECO:0000313" key="2">
    <source>
        <dbReference type="Proteomes" id="UP000290932"/>
    </source>
</evidence>
<dbReference type="Proteomes" id="UP000290932">
    <property type="component" value="Unassembled WGS sequence"/>
</dbReference>